<sequence length="103" mass="11107">MEELPDDALNILSNSQPDFLAAFDVLMGRLKESSGNLSLQSLPTAVLDNQVFQQAEQLLSSISVTLSRDAEQLWMETEHTDGILLLLLGLSVHGLALLSTGLG</sequence>
<proteinExistence type="predicted"/>
<keyword evidence="2" id="KW-1185">Reference proteome</keyword>
<dbReference type="Proteomes" id="UP001444071">
    <property type="component" value="Unassembled WGS sequence"/>
</dbReference>
<evidence type="ECO:0000313" key="2">
    <source>
        <dbReference type="Proteomes" id="UP001444071"/>
    </source>
</evidence>
<protein>
    <submittedName>
        <fullName evidence="1">Uncharacterized protein</fullName>
    </submittedName>
</protein>
<gene>
    <name evidence="1" type="ORF">XENORESO_004777</name>
</gene>
<evidence type="ECO:0000313" key="1">
    <source>
        <dbReference type="EMBL" id="MEQ2263223.1"/>
    </source>
</evidence>
<accession>A0ABV0W120</accession>
<name>A0ABV0W120_9TELE</name>
<comment type="caution">
    <text evidence="1">The sequence shown here is derived from an EMBL/GenBank/DDBJ whole genome shotgun (WGS) entry which is preliminary data.</text>
</comment>
<organism evidence="1 2">
    <name type="scientific">Xenotaenia resolanae</name>
    <dbReference type="NCBI Taxonomy" id="208358"/>
    <lineage>
        <taxon>Eukaryota</taxon>
        <taxon>Metazoa</taxon>
        <taxon>Chordata</taxon>
        <taxon>Craniata</taxon>
        <taxon>Vertebrata</taxon>
        <taxon>Euteleostomi</taxon>
        <taxon>Actinopterygii</taxon>
        <taxon>Neopterygii</taxon>
        <taxon>Teleostei</taxon>
        <taxon>Neoteleostei</taxon>
        <taxon>Acanthomorphata</taxon>
        <taxon>Ovalentaria</taxon>
        <taxon>Atherinomorphae</taxon>
        <taxon>Cyprinodontiformes</taxon>
        <taxon>Goodeidae</taxon>
        <taxon>Xenotaenia</taxon>
    </lineage>
</organism>
<dbReference type="EMBL" id="JAHRIM010021862">
    <property type="protein sequence ID" value="MEQ2263223.1"/>
    <property type="molecule type" value="Genomic_DNA"/>
</dbReference>
<reference evidence="1 2" key="1">
    <citation type="submission" date="2021-06" db="EMBL/GenBank/DDBJ databases">
        <authorList>
            <person name="Palmer J.M."/>
        </authorList>
    </citation>
    <scope>NUCLEOTIDE SEQUENCE [LARGE SCALE GENOMIC DNA]</scope>
    <source>
        <strain evidence="1 2">XR_2019</strain>
        <tissue evidence="1">Muscle</tissue>
    </source>
</reference>